<dbReference type="AlphaFoldDB" id="A0A3L8PS60"/>
<feature type="transmembrane region" description="Helical" evidence="1">
    <location>
        <begin position="373"/>
        <end position="395"/>
    </location>
</feature>
<keyword evidence="3" id="KW-1185">Reference proteome</keyword>
<sequence>MLDAGGGSRRLGYTAVALIAILVLAANLRAAISAVGPVLPMIAEDLALSDAVQGVLTAAPIAAFALVSPFGHRIAARLGVEAAVVLALGLIALGIAMRSIPIQGAAAVVVLVLATAVLGGGVAVANVLLPVLARRDFPARVPTVTGHYIALQSAVAALAAAVAVPVAAIAGWRTALGVWLLPVAIALVVWVIHRRGAAVRGEAPAPTDASSLPRSPWTSPAAWQLAIYFGLQSCSFYLLLGWLPTIEQELGISAGAAGFHLGVFLVVGIAANVVVPPCLNLGGDQRLVASVVALIGLVAVFGLWAWPAAAPWWVGLAGFGAGASMVVALSLIPLRSAVGADSGPLSSMVQGVGYAGVTIGLLLVGWAKQTTGSSAVVVAVVLGLAVVQALVGLLVGRDRRG</sequence>
<dbReference type="SUPFAM" id="SSF103473">
    <property type="entry name" value="MFS general substrate transporter"/>
    <property type="match status" value="1"/>
</dbReference>
<evidence type="ECO:0000313" key="3">
    <source>
        <dbReference type="Proteomes" id="UP000282515"/>
    </source>
</evidence>
<feature type="transmembrane region" description="Helical" evidence="1">
    <location>
        <begin position="345"/>
        <end position="367"/>
    </location>
</feature>
<feature type="transmembrane region" description="Helical" evidence="1">
    <location>
        <begin position="78"/>
        <end position="100"/>
    </location>
</feature>
<keyword evidence="1" id="KW-0812">Transmembrane</keyword>
<feature type="transmembrane region" description="Helical" evidence="1">
    <location>
        <begin position="221"/>
        <end position="240"/>
    </location>
</feature>
<feature type="transmembrane region" description="Helical" evidence="1">
    <location>
        <begin position="252"/>
        <end position="275"/>
    </location>
</feature>
<feature type="transmembrane region" description="Helical" evidence="1">
    <location>
        <begin position="12"/>
        <end position="32"/>
    </location>
</feature>
<reference evidence="2 3" key="1">
    <citation type="submission" date="2018-10" db="EMBL/GenBank/DDBJ databases">
        <title>Aeromicrobium sp. 9W16Y-2 whole genome shotgun sequence.</title>
        <authorList>
            <person name="Li F."/>
        </authorList>
    </citation>
    <scope>NUCLEOTIDE SEQUENCE [LARGE SCALE GENOMIC DNA]</scope>
    <source>
        <strain evidence="2 3">9W16Y-2</strain>
    </source>
</reference>
<feature type="transmembrane region" description="Helical" evidence="1">
    <location>
        <begin position="176"/>
        <end position="192"/>
    </location>
</feature>
<dbReference type="EMBL" id="RDBF01000001">
    <property type="protein sequence ID" value="RLV57228.1"/>
    <property type="molecule type" value="Genomic_DNA"/>
</dbReference>
<dbReference type="PANTHER" id="PTHR23523:SF2">
    <property type="entry name" value="2-NITROIMIDAZOLE TRANSPORTER"/>
    <property type="match status" value="1"/>
</dbReference>
<dbReference type="GO" id="GO:0022857">
    <property type="term" value="F:transmembrane transporter activity"/>
    <property type="evidence" value="ECO:0007669"/>
    <property type="project" value="InterPro"/>
</dbReference>
<feature type="transmembrane region" description="Helical" evidence="1">
    <location>
        <begin position="149"/>
        <end position="170"/>
    </location>
</feature>
<accession>A0A3L8PS60</accession>
<keyword evidence="1" id="KW-1133">Transmembrane helix</keyword>
<protein>
    <submittedName>
        <fullName evidence="2">MFS transporter</fullName>
    </submittedName>
</protein>
<feature type="transmembrane region" description="Helical" evidence="1">
    <location>
        <begin position="312"/>
        <end position="333"/>
    </location>
</feature>
<feature type="transmembrane region" description="Helical" evidence="1">
    <location>
        <begin position="52"/>
        <end position="71"/>
    </location>
</feature>
<evidence type="ECO:0000256" key="1">
    <source>
        <dbReference type="SAM" id="Phobius"/>
    </source>
</evidence>
<dbReference type="PANTHER" id="PTHR23523">
    <property type="match status" value="1"/>
</dbReference>
<dbReference type="InterPro" id="IPR011701">
    <property type="entry name" value="MFS"/>
</dbReference>
<dbReference type="InterPro" id="IPR052524">
    <property type="entry name" value="MFS_Cyanate_Porter"/>
</dbReference>
<keyword evidence="1" id="KW-0472">Membrane</keyword>
<organism evidence="2 3">
    <name type="scientific">Aeromicrobium phragmitis</name>
    <dbReference type="NCBI Taxonomy" id="2478914"/>
    <lineage>
        <taxon>Bacteria</taxon>
        <taxon>Bacillati</taxon>
        <taxon>Actinomycetota</taxon>
        <taxon>Actinomycetes</taxon>
        <taxon>Propionibacteriales</taxon>
        <taxon>Nocardioidaceae</taxon>
        <taxon>Aeromicrobium</taxon>
    </lineage>
</organism>
<dbReference type="OrthoDB" id="5317164at2"/>
<dbReference type="Pfam" id="PF07690">
    <property type="entry name" value="MFS_1"/>
    <property type="match status" value="1"/>
</dbReference>
<dbReference type="RefSeq" id="WP_121792637.1">
    <property type="nucleotide sequence ID" value="NZ_RDBF01000001.1"/>
</dbReference>
<dbReference type="Proteomes" id="UP000282515">
    <property type="component" value="Unassembled WGS sequence"/>
</dbReference>
<gene>
    <name evidence="2" type="ORF">D9V41_00820</name>
</gene>
<proteinExistence type="predicted"/>
<dbReference type="InterPro" id="IPR036259">
    <property type="entry name" value="MFS_trans_sf"/>
</dbReference>
<feature type="transmembrane region" description="Helical" evidence="1">
    <location>
        <begin position="287"/>
        <end position="306"/>
    </location>
</feature>
<comment type="caution">
    <text evidence="2">The sequence shown here is derived from an EMBL/GenBank/DDBJ whole genome shotgun (WGS) entry which is preliminary data.</text>
</comment>
<evidence type="ECO:0000313" key="2">
    <source>
        <dbReference type="EMBL" id="RLV57228.1"/>
    </source>
</evidence>
<feature type="transmembrane region" description="Helical" evidence="1">
    <location>
        <begin position="106"/>
        <end position="129"/>
    </location>
</feature>
<name>A0A3L8PS60_9ACTN</name>
<dbReference type="Gene3D" id="1.20.1250.20">
    <property type="entry name" value="MFS general substrate transporter like domains"/>
    <property type="match status" value="1"/>
</dbReference>